<name>A0AAX6F3X4_IRIPA</name>
<organism evidence="8 9">
    <name type="scientific">Iris pallida</name>
    <name type="common">Sweet iris</name>
    <dbReference type="NCBI Taxonomy" id="29817"/>
    <lineage>
        <taxon>Eukaryota</taxon>
        <taxon>Viridiplantae</taxon>
        <taxon>Streptophyta</taxon>
        <taxon>Embryophyta</taxon>
        <taxon>Tracheophyta</taxon>
        <taxon>Spermatophyta</taxon>
        <taxon>Magnoliopsida</taxon>
        <taxon>Liliopsida</taxon>
        <taxon>Asparagales</taxon>
        <taxon>Iridaceae</taxon>
        <taxon>Iridoideae</taxon>
        <taxon>Irideae</taxon>
        <taxon>Iris</taxon>
    </lineage>
</organism>
<dbReference type="Gene3D" id="3.30.70.360">
    <property type="match status" value="1"/>
</dbReference>
<dbReference type="GO" id="GO:0009850">
    <property type="term" value="P:auxin metabolic process"/>
    <property type="evidence" value="ECO:0007669"/>
    <property type="project" value="InterPro"/>
</dbReference>
<evidence type="ECO:0000256" key="1">
    <source>
        <dbReference type="ARBA" id="ARBA00003007"/>
    </source>
</evidence>
<comment type="caution">
    <text evidence="8">The sequence shown here is derived from an EMBL/GenBank/DDBJ whole genome shotgun (WGS) entry which is preliminary data.</text>
</comment>
<evidence type="ECO:0000256" key="2">
    <source>
        <dbReference type="ARBA" id="ARBA00006153"/>
    </source>
</evidence>
<evidence type="ECO:0000259" key="7">
    <source>
        <dbReference type="Pfam" id="PF07687"/>
    </source>
</evidence>
<dbReference type="GO" id="GO:0046872">
    <property type="term" value="F:metal ion binding"/>
    <property type="evidence" value="ECO:0007669"/>
    <property type="project" value="UniProtKB-KW"/>
</dbReference>
<feature type="binding site" evidence="5">
    <location>
        <position position="174"/>
    </location>
    <ligand>
        <name>Mn(2+)</name>
        <dbReference type="ChEBI" id="CHEBI:29035"/>
        <label>2</label>
    </ligand>
</feature>
<sequence length="436" mass="46921">MALSSSSSSLLIITIATLALLLFPPLSSCSSISSSSQQLLDAARRPEFFDWLVGTRRKIHQNPELAFQEHDTSALIRSELDALGVDYSWPVAKTGVVASIGSGDGPVIGLRADMDALPMQELVDWEYKSKVNGKMHACGHDVHVTMLLGAAKLLQSKKNDLKGTVKLVFQPAEEGYAGAYHVIQDGAVDDVEAMFCMHVDPTIPTGTISSRPGPFLAASGRFLATIQGTGGHAAIPHRAIDPILAASFTILSLQQLISRESDPLESRVVSVGFVKGGEAFNVIPDKVTFGGTFRSMTTEGLSYLMKRIREVIETQSAVHRCTATVDFKDTELRPYPATVNDVGMYNHAKGVAESLVGETNVHVCPLVMGAEDFSFYTQKMPSAAFNIGVRNESLGAVHLLHSPHFVADEQALPIGAAFHAAVAMAYLDRPSLEVKM</sequence>
<protein>
    <submittedName>
        <fullName evidence="8">IAA-amino acid hydrolase ILR1-like 3</fullName>
    </submittedName>
</protein>
<dbReference type="InterPro" id="IPR044757">
    <property type="entry name" value="ILR1-like_Hyd"/>
</dbReference>
<comment type="cofactor">
    <cofactor evidence="5">
        <name>Mn(2+)</name>
        <dbReference type="ChEBI" id="CHEBI:29035"/>
    </cofactor>
    <text evidence="5">The Mn(2+) ion enhances activity.</text>
</comment>
<feature type="binding site" evidence="5">
    <location>
        <position position="140"/>
    </location>
    <ligand>
        <name>Mn(2+)</name>
        <dbReference type="ChEBI" id="CHEBI:29035"/>
        <label>2</label>
    </ligand>
</feature>
<keyword evidence="5" id="KW-0464">Manganese</keyword>
<keyword evidence="3 6" id="KW-0732">Signal</keyword>
<dbReference type="GO" id="GO:0010179">
    <property type="term" value="F:IAA-Ala conjugate hydrolase activity"/>
    <property type="evidence" value="ECO:0007669"/>
    <property type="project" value="TreeGrafter"/>
</dbReference>
<evidence type="ECO:0000256" key="3">
    <source>
        <dbReference type="ARBA" id="ARBA00022729"/>
    </source>
</evidence>
<dbReference type="Proteomes" id="UP001140949">
    <property type="component" value="Unassembled WGS sequence"/>
</dbReference>
<feature type="binding site" evidence="5">
    <location>
        <position position="138"/>
    </location>
    <ligand>
        <name>Mn(2+)</name>
        <dbReference type="ChEBI" id="CHEBI:29035"/>
        <label>2</label>
    </ligand>
</feature>
<reference evidence="8" key="2">
    <citation type="submission" date="2023-04" db="EMBL/GenBank/DDBJ databases">
        <authorList>
            <person name="Bruccoleri R.E."/>
            <person name="Oakeley E.J."/>
            <person name="Faust A.-M."/>
            <person name="Dessus-Babus S."/>
            <person name="Altorfer M."/>
            <person name="Burckhardt D."/>
            <person name="Oertli M."/>
            <person name="Naumann U."/>
            <person name="Petersen F."/>
            <person name="Wong J."/>
        </authorList>
    </citation>
    <scope>NUCLEOTIDE SEQUENCE</scope>
    <source>
        <strain evidence="8">GSM-AAB239-AS_SAM_17_03QT</strain>
        <tissue evidence="8">Leaf</tissue>
    </source>
</reference>
<comment type="similarity">
    <text evidence="2">Belongs to the peptidase M20 family.</text>
</comment>
<keyword evidence="5" id="KW-0479">Metal-binding</keyword>
<dbReference type="PANTHER" id="PTHR11014:SF63">
    <property type="entry name" value="METALLOPEPTIDASE, PUTATIVE (AFU_ORTHOLOGUE AFUA_6G09600)-RELATED"/>
    <property type="match status" value="1"/>
</dbReference>
<dbReference type="FunFam" id="3.30.70.360:FF:000001">
    <property type="entry name" value="N-acetyldiaminopimelate deacetylase"/>
    <property type="match status" value="1"/>
</dbReference>
<dbReference type="InterPro" id="IPR017439">
    <property type="entry name" value="Amidohydrolase"/>
</dbReference>
<proteinExistence type="inferred from homology"/>
<dbReference type="InterPro" id="IPR002933">
    <property type="entry name" value="Peptidase_M20"/>
</dbReference>
<feature type="chain" id="PRO_5043410772" evidence="6">
    <location>
        <begin position="30"/>
        <end position="436"/>
    </location>
</feature>
<dbReference type="Pfam" id="PF07687">
    <property type="entry name" value="M20_dimer"/>
    <property type="match status" value="1"/>
</dbReference>
<feature type="binding site" evidence="5">
    <location>
        <position position="401"/>
    </location>
    <ligand>
        <name>Mn(2+)</name>
        <dbReference type="ChEBI" id="CHEBI:29035"/>
        <label>2</label>
    </ligand>
</feature>
<reference evidence="8" key="1">
    <citation type="journal article" date="2023" name="GigaByte">
        <title>Genome assembly of the bearded iris, Iris pallida Lam.</title>
        <authorList>
            <person name="Bruccoleri R.E."/>
            <person name="Oakeley E.J."/>
            <person name="Faust A.M.E."/>
            <person name="Altorfer M."/>
            <person name="Dessus-Babus S."/>
            <person name="Burckhardt D."/>
            <person name="Oertli M."/>
            <person name="Naumann U."/>
            <person name="Petersen F."/>
            <person name="Wong J."/>
        </authorList>
    </citation>
    <scope>NUCLEOTIDE SEQUENCE</scope>
    <source>
        <strain evidence="8">GSM-AAB239-AS_SAM_17_03QT</strain>
    </source>
</reference>
<dbReference type="InterPro" id="IPR011650">
    <property type="entry name" value="Peptidase_M20_dimer"/>
</dbReference>
<dbReference type="SUPFAM" id="SSF55031">
    <property type="entry name" value="Bacterial exopeptidase dimerisation domain"/>
    <property type="match status" value="1"/>
</dbReference>
<dbReference type="EMBL" id="JANAVB010031819">
    <property type="protein sequence ID" value="KAJ6811140.1"/>
    <property type="molecule type" value="Genomic_DNA"/>
</dbReference>
<feature type="signal peptide" evidence="6">
    <location>
        <begin position="1"/>
        <end position="29"/>
    </location>
</feature>
<evidence type="ECO:0000256" key="5">
    <source>
        <dbReference type="PIRSR" id="PIRSR005962-1"/>
    </source>
</evidence>
<feature type="binding site" evidence="5">
    <location>
        <position position="198"/>
    </location>
    <ligand>
        <name>Mn(2+)</name>
        <dbReference type="ChEBI" id="CHEBI:29035"/>
        <label>2</label>
    </ligand>
</feature>
<evidence type="ECO:0000313" key="9">
    <source>
        <dbReference type="Proteomes" id="UP001140949"/>
    </source>
</evidence>
<dbReference type="GO" id="GO:0005783">
    <property type="term" value="C:endoplasmic reticulum"/>
    <property type="evidence" value="ECO:0007669"/>
    <property type="project" value="TreeGrafter"/>
</dbReference>
<dbReference type="InterPro" id="IPR036264">
    <property type="entry name" value="Bact_exopeptidase_dim_dom"/>
</dbReference>
<dbReference type="PIRSF" id="PIRSF005962">
    <property type="entry name" value="Pept_M20D_amidohydro"/>
    <property type="match status" value="1"/>
</dbReference>
<evidence type="ECO:0000256" key="6">
    <source>
        <dbReference type="SAM" id="SignalP"/>
    </source>
</evidence>
<feature type="domain" description="Peptidase M20 dimerisation" evidence="7">
    <location>
        <begin position="223"/>
        <end position="316"/>
    </location>
</feature>
<evidence type="ECO:0000256" key="4">
    <source>
        <dbReference type="ARBA" id="ARBA00022801"/>
    </source>
</evidence>
<keyword evidence="9" id="KW-1185">Reference proteome</keyword>
<dbReference type="PANTHER" id="PTHR11014">
    <property type="entry name" value="PEPTIDASE M20 FAMILY MEMBER"/>
    <property type="match status" value="1"/>
</dbReference>
<keyword evidence="4 8" id="KW-0378">Hydrolase</keyword>
<accession>A0AAX6F3X4</accession>
<dbReference type="NCBIfam" id="TIGR01891">
    <property type="entry name" value="amidohydrolases"/>
    <property type="match status" value="1"/>
</dbReference>
<dbReference type="Gene3D" id="3.40.630.10">
    <property type="entry name" value="Zn peptidases"/>
    <property type="match status" value="1"/>
</dbReference>
<dbReference type="SUPFAM" id="SSF53187">
    <property type="entry name" value="Zn-dependent exopeptidases"/>
    <property type="match status" value="1"/>
</dbReference>
<dbReference type="AlphaFoldDB" id="A0AAX6F3X4"/>
<dbReference type="CDD" id="cd08017">
    <property type="entry name" value="M20_IAA_Hyd"/>
    <property type="match status" value="1"/>
</dbReference>
<gene>
    <name evidence="8" type="ORF">M6B38_155380</name>
</gene>
<comment type="function">
    <text evidence="1">Hydrolyzes certain amino acid conjugates of the plant growth regulator indole-3-acetic acid (IAA).</text>
</comment>
<dbReference type="Pfam" id="PF01546">
    <property type="entry name" value="Peptidase_M20"/>
    <property type="match status" value="1"/>
</dbReference>
<evidence type="ECO:0000313" key="8">
    <source>
        <dbReference type="EMBL" id="KAJ6811140.1"/>
    </source>
</evidence>